<dbReference type="EMBL" id="VFIO01000001">
    <property type="protein sequence ID" value="TWR92060.1"/>
    <property type="molecule type" value="Genomic_DNA"/>
</dbReference>
<evidence type="ECO:0000313" key="2">
    <source>
        <dbReference type="EMBL" id="TWR92060.1"/>
    </source>
</evidence>
<sequence>MAIFERALSKLTITAYAQHDDIKKNSSVGSFTAMYNPTQLDQTYSAVYSPNEAVSDANHGMRFERMGNGNLSLPLVFDGLLPGNLTSVTDQLSKLCQLCGGKDANSGETRFLKVTWGDQPWDGTGSFIGRFVSLTVTQEIFDSDGEPLRARVKLDLVSDNPVATPASKGAKPPTGATPPIRRRIAAQRRSSTQAQWMGVRTQRAYEGEGSWLPNVQRNLVRVPQGCSLPSIASNTSGRESVDYLDLALTNGLVHLNDFMPGDSLLWPEQPV</sequence>
<dbReference type="Pfam" id="PF19266">
    <property type="entry name" value="CIS_tube"/>
    <property type="match status" value="1"/>
</dbReference>
<feature type="domain" description="Contractile injection system tube protein N-terminal" evidence="1">
    <location>
        <begin position="8"/>
        <end position="160"/>
    </location>
</feature>
<keyword evidence="3" id="KW-1185">Reference proteome</keyword>
<dbReference type="Proteomes" id="UP000318428">
    <property type="component" value="Unassembled WGS sequence"/>
</dbReference>
<dbReference type="RefSeq" id="WP_146383564.1">
    <property type="nucleotide sequence ID" value="NZ_VFIO01000001.1"/>
</dbReference>
<name>A0ABY3GK32_9PSED</name>
<evidence type="ECO:0000313" key="3">
    <source>
        <dbReference type="Proteomes" id="UP000318428"/>
    </source>
</evidence>
<protein>
    <recommendedName>
        <fullName evidence="1">Contractile injection system tube protein N-terminal domain-containing protein</fullName>
    </recommendedName>
</protein>
<reference evidence="2 3" key="1">
    <citation type="submission" date="2019-06" db="EMBL/GenBank/DDBJ databases">
        <title>Pseudomonas bimorpha sp. nov. isolated from bovine raw milk and skim milk concentrate.</title>
        <authorList>
            <person name="Hofmann K."/>
            <person name="Huptas C."/>
            <person name="Doll E."/>
            <person name="Scherer S."/>
            <person name="Wenning M."/>
        </authorList>
    </citation>
    <scope>NUCLEOTIDE SEQUENCE [LARGE SCALE GENOMIC DNA]</scope>
    <source>
        <strain evidence="2 3">DSM 108989</strain>
    </source>
</reference>
<evidence type="ECO:0000259" key="1">
    <source>
        <dbReference type="Pfam" id="PF19266"/>
    </source>
</evidence>
<accession>A0ABY3GK32</accession>
<gene>
    <name evidence="2" type="ORF">FJD38_00110</name>
</gene>
<organism evidence="2 3">
    <name type="scientific">Pseudomonas saxonica</name>
    <dbReference type="NCBI Taxonomy" id="2600598"/>
    <lineage>
        <taxon>Bacteria</taxon>
        <taxon>Pseudomonadati</taxon>
        <taxon>Pseudomonadota</taxon>
        <taxon>Gammaproteobacteria</taxon>
        <taxon>Pseudomonadales</taxon>
        <taxon>Pseudomonadaceae</taxon>
        <taxon>Pseudomonas</taxon>
    </lineage>
</organism>
<dbReference type="InterPro" id="IPR045361">
    <property type="entry name" value="CIS_tube_prot_N"/>
</dbReference>
<proteinExistence type="predicted"/>
<comment type="caution">
    <text evidence="2">The sequence shown here is derived from an EMBL/GenBank/DDBJ whole genome shotgun (WGS) entry which is preliminary data.</text>
</comment>